<evidence type="ECO:0000313" key="1">
    <source>
        <dbReference type="EMBL" id="GAW71077.1"/>
    </source>
</evidence>
<proteinExistence type="predicted"/>
<sequence>MPSKNDDKRRIRLVMDEQRASRHLVNTIRSLDIPVIKDKKAAEKYLFGDDDEI</sequence>
<gene>
    <name evidence="2" type="ORF">C5L28_000327</name>
    <name evidence="1" type="ORF">LPKJCM_00148</name>
</gene>
<reference evidence="1 3" key="1">
    <citation type="journal article" date="2017" name="Biosci Microbiota Food Health">
        <title>Genomic characterization reconfirms the taxonomic status of Lactobacillus parakefiri.</title>
        <authorList>
            <person name="Tanizawa Y."/>
            <person name="Kobayashi H."/>
            <person name="Kaminuma E."/>
            <person name="Sakamoto M."/>
            <person name="Ohkuma M."/>
            <person name="Nakamura Y."/>
            <person name="Arita M."/>
            <person name="Tohno M."/>
        </authorList>
    </citation>
    <scope>NUCLEOTIDE SEQUENCE [LARGE SCALE GENOMIC DNA]</scope>
    <source>
        <strain evidence="1 3">JCM 8573</strain>
    </source>
</reference>
<protein>
    <submittedName>
        <fullName evidence="1">Uncharacterized protein</fullName>
    </submittedName>
</protein>
<evidence type="ECO:0000313" key="3">
    <source>
        <dbReference type="Proteomes" id="UP000214739"/>
    </source>
</evidence>
<evidence type="ECO:0000313" key="4">
    <source>
        <dbReference type="Proteomes" id="UP000294668"/>
    </source>
</evidence>
<organism evidence="1 3">
    <name type="scientific">Lentilactobacillus parakefiri</name>
    <dbReference type="NCBI Taxonomy" id="152332"/>
    <lineage>
        <taxon>Bacteria</taxon>
        <taxon>Bacillati</taxon>
        <taxon>Bacillota</taxon>
        <taxon>Bacilli</taxon>
        <taxon>Lactobacillales</taxon>
        <taxon>Lactobacillaceae</taxon>
        <taxon>Lentilactobacillus</taxon>
    </lineage>
</organism>
<name>A0A224V2K9_9LACO</name>
<evidence type="ECO:0000313" key="2">
    <source>
        <dbReference type="EMBL" id="TDG93416.1"/>
    </source>
</evidence>
<dbReference type="EMBL" id="PUFL01000032">
    <property type="protein sequence ID" value="TDG93416.1"/>
    <property type="molecule type" value="Genomic_DNA"/>
</dbReference>
<accession>A0A224V2K9</accession>
<dbReference type="Proteomes" id="UP000294668">
    <property type="component" value="Unassembled WGS sequence"/>
</dbReference>
<reference evidence="2 4" key="2">
    <citation type="journal article" date="2019" name="Appl. Microbiol. Biotechnol.">
        <title>Uncovering carbohydrate metabolism through a genotype-phenotype association study of 56 lactic acid bacteria genomes.</title>
        <authorList>
            <person name="Buron-Moles G."/>
            <person name="Chailyan A."/>
            <person name="Dolejs I."/>
            <person name="Forster J."/>
            <person name="Miks M.H."/>
        </authorList>
    </citation>
    <scope>NUCLEOTIDE SEQUENCE [LARGE SCALE GENOMIC DNA]</scope>
    <source>
        <strain evidence="2 4">DSM 10551</strain>
    </source>
</reference>
<dbReference type="Proteomes" id="UP000214739">
    <property type="component" value="Unassembled WGS sequence"/>
</dbReference>
<reference evidence="2" key="3">
    <citation type="submission" date="2019-02" db="EMBL/GenBank/DDBJ databases">
        <authorList>
            <person name="Buron G."/>
            <person name="Chaylann A."/>
            <person name="Dolejs I."/>
            <person name="Forster J."/>
            <person name="Miks M.H."/>
        </authorList>
    </citation>
    <scope>NUCLEOTIDE SEQUENCE</scope>
    <source>
        <strain evidence="2">DSM 10551</strain>
    </source>
</reference>
<comment type="caution">
    <text evidence="1">The sequence shown here is derived from an EMBL/GenBank/DDBJ whole genome shotgun (WGS) entry which is preliminary data.</text>
</comment>
<dbReference type="RefSeq" id="WP_165758545.1">
    <property type="nucleotide sequence ID" value="NZ_BAAAXO010000025.1"/>
</dbReference>
<dbReference type="AlphaFoldDB" id="A0A224V2K9"/>
<keyword evidence="4" id="KW-1185">Reference proteome</keyword>
<dbReference type="EMBL" id="BDGB01000008">
    <property type="protein sequence ID" value="GAW71077.1"/>
    <property type="molecule type" value="Genomic_DNA"/>
</dbReference>